<dbReference type="Pfam" id="PF01514">
    <property type="entry name" value="YscJ_FliF"/>
    <property type="match status" value="1"/>
</dbReference>
<evidence type="ECO:0000256" key="3">
    <source>
        <dbReference type="ARBA" id="ARBA00007971"/>
    </source>
</evidence>
<evidence type="ECO:0000256" key="9">
    <source>
        <dbReference type="PIRNR" id="PIRNR004862"/>
    </source>
</evidence>
<feature type="transmembrane region" description="Helical" evidence="11">
    <location>
        <begin position="425"/>
        <end position="446"/>
    </location>
</feature>
<feature type="region of interest" description="Disordered" evidence="10">
    <location>
        <begin position="258"/>
        <end position="329"/>
    </location>
</feature>
<dbReference type="NCBIfam" id="TIGR00206">
    <property type="entry name" value="fliF"/>
    <property type="match status" value="1"/>
</dbReference>
<feature type="compositionally biased region" description="Polar residues" evidence="10">
    <location>
        <begin position="259"/>
        <end position="269"/>
    </location>
</feature>
<dbReference type="InterPro" id="IPR006182">
    <property type="entry name" value="FliF_N_dom"/>
</dbReference>
<evidence type="ECO:0000256" key="6">
    <source>
        <dbReference type="ARBA" id="ARBA00022989"/>
    </source>
</evidence>
<comment type="function">
    <text evidence="9">The M ring may be actively involved in energy transduction.</text>
</comment>
<accession>A0ABU7LXB0</accession>
<keyword evidence="4" id="KW-1003">Cell membrane</keyword>
<proteinExistence type="inferred from homology"/>
<keyword evidence="14" id="KW-0966">Cell projection</keyword>
<evidence type="ECO:0000256" key="8">
    <source>
        <dbReference type="ARBA" id="ARBA00023143"/>
    </source>
</evidence>
<evidence type="ECO:0000313" key="15">
    <source>
        <dbReference type="Proteomes" id="UP001310692"/>
    </source>
</evidence>
<dbReference type="PRINTS" id="PR01009">
    <property type="entry name" value="FLGMRINGFLIF"/>
</dbReference>
<evidence type="ECO:0000256" key="7">
    <source>
        <dbReference type="ARBA" id="ARBA00023136"/>
    </source>
</evidence>
<feature type="compositionally biased region" description="Polar residues" evidence="10">
    <location>
        <begin position="315"/>
        <end position="329"/>
    </location>
</feature>
<dbReference type="InterPro" id="IPR000067">
    <property type="entry name" value="FlgMring_FliF"/>
</dbReference>
<feature type="region of interest" description="Disordered" evidence="10">
    <location>
        <begin position="476"/>
        <end position="509"/>
    </location>
</feature>
<comment type="similarity">
    <text evidence="3 9">Belongs to the FliF family.</text>
</comment>
<keyword evidence="6 11" id="KW-1133">Transmembrane helix</keyword>
<evidence type="ECO:0000256" key="11">
    <source>
        <dbReference type="SAM" id="Phobius"/>
    </source>
</evidence>
<evidence type="ECO:0000256" key="2">
    <source>
        <dbReference type="ARBA" id="ARBA00004651"/>
    </source>
</evidence>
<name>A0ABU7LXB0_9PROT</name>
<comment type="caution">
    <text evidence="14">The sequence shown here is derived from an EMBL/GenBank/DDBJ whole genome shotgun (WGS) entry which is preliminary data.</text>
</comment>
<dbReference type="Pfam" id="PF08345">
    <property type="entry name" value="YscJ_FliF_C"/>
    <property type="match status" value="1"/>
</dbReference>
<keyword evidence="5 11" id="KW-0812">Transmembrane</keyword>
<keyword evidence="8 9" id="KW-0975">Bacterial flagellum</keyword>
<feature type="domain" description="Flagellar M-ring N-terminal" evidence="12">
    <location>
        <begin position="38"/>
        <end position="207"/>
    </location>
</feature>
<keyword evidence="7 11" id="KW-0472">Membrane</keyword>
<dbReference type="PANTHER" id="PTHR30046">
    <property type="entry name" value="FLAGELLAR M-RING PROTEIN"/>
    <property type="match status" value="1"/>
</dbReference>
<dbReference type="PANTHER" id="PTHR30046:SF0">
    <property type="entry name" value="FLAGELLAR M-RING PROTEIN"/>
    <property type="match status" value="1"/>
</dbReference>
<keyword evidence="14" id="KW-0969">Cilium</keyword>
<dbReference type="RefSeq" id="WP_330195737.1">
    <property type="nucleotide sequence ID" value="NZ_JAZDRO010000002.1"/>
</dbReference>
<keyword evidence="14" id="KW-0282">Flagellum</keyword>
<protein>
    <recommendedName>
        <fullName evidence="9">Flagellar M-ring protein</fullName>
    </recommendedName>
</protein>
<evidence type="ECO:0000256" key="10">
    <source>
        <dbReference type="SAM" id="MobiDB-lite"/>
    </source>
</evidence>
<dbReference type="PIRSF" id="PIRSF004862">
    <property type="entry name" value="FliF"/>
    <property type="match status" value="1"/>
</dbReference>
<keyword evidence="15" id="KW-1185">Reference proteome</keyword>
<evidence type="ECO:0000256" key="1">
    <source>
        <dbReference type="ARBA" id="ARBA00004117"/>
    </source>
</evidence>
<organism evidence="14 15">
    <name type="scientific">Hyphobacterium marinum</name>
    <dbReference type="NCBI Taxonomy" id="3116574"/>
    <lineage>
        <taxon>Bacteria</taxon>
        <taxon>Pseudomonadati</taxon>
        <taxon>Pseudomonadota</taxon>
        <taxon>Alphaproteobacteria</taxon>
        <taxon>Maricaulales</taxon>
        <taxon>Maricaulaceae</taxon>
        <taxon>Hyphobacterium</taxon>
    </lineage>
</organism>
<feature type="domain" description="Flagellar M-ring C-terminal" evidence="13">
    <location>
        <begin position="241"/>
        <end position="403"/>
    </location>
</feature>
<comment type="subcellular location">
    <subcellularLocation>
        <location evidence="1 9">Bacterial flagellum basal body</location>
    </subcellularLocation>
    <subcellularLocation>
        <location evidence="2">Cell membrane</location>
        <topology evidence="2">Multi-pass membrane protein</topology>
    </subcellularLocation>
</comment>
<feature type="transmembrane region" description="Helical" evidence="11">
    <location>
        <begin position="12"/>
        <end position="31"/>
    </location>
</feature>
<dbReference type="EMBL" id="JAZDRO010000002">
    <property type="protein sequence ID" value="MEE2566197.1"/>
    <property type="molecule type" value="Genomic_DNA"/>
</dbReference>
<dbReference type="InterPro" id="IPR043427">
    <property type="entry name" value="YscJ/FliF"/>
</dbReference>
<evidence type="ECO:0000259" key="13">
    <source>
        <dbReference type="Pfam" id="PF08345"/>
    </source>
</evidence>
<dbReference type="InterPro" id="IPR013556">
    <property type="entry name" value="Flag_M-ring_C"/>
</dbReference>
<sequence length="546" mass="57283">MDQIRAMGVVRLVGLFGMIIGLVMTLAFFGFNLGGGSQALLYSSLQPADAAAASAQLDEAGIPYEFRNGGTAIYVPRGQVDEARVRVASGGALGFGSVGYEIFDESDALGATSFVQNMNAKRALEGELARTIQSLDVVTSARVHLVLPERRLFQRDTQTPTASIVIGTRGELTSAHAGIIRNVVASAVDGMSPSDITLADTSGRLLASPTEGGALGAAAFDDRRSSFEEQMRRRVLDLVEGVVGSGAVRVQVSAELNRESMTQNSQTLDPESRVVLSRQAEESTESDQERDNPNRVSASENLPGEDQAGGDEAVSSRSANRTNETTNYEYSRTTATRVIEAGGVERLSVAVAVDGVLTTGEDGTVQWQARSAEEMTAIAALVRRAIGYDETRGDTVEVSNVQFARADPNLGTSAPSGFSFGKDDIMRVAEIAVMFITAILIIFMVARPLAKGAGGGAPALAAVGAGAGAASAQSGANAVAGPEQQEAIPQSSDRPRVSIPAPHDDGIDISQIDGRVKASSVKKVAGIVDQHPEESMSILRSWMHEA</sequence>
<reference evidence="14 15" key="1">
    <citation type="submission" date="2024-01" db="EMBL/GenBank/DDBJ databases">
        <title>Hyphobacterium bacterium isolated from marine sediment.</title>
        <authorList>
            <person name="Zhao S."/>
        </authorList>
    </citation>
    <scope>NUCLEOTIDE SEQUENCE [LARGE SCALE GENOMIC DNA]</scope>
    <source>
        <strain evidence="14 15">Y60-23</strain>
    </source>
</reference>
<dbReference type="InterPro" id="IPR045851">
    <property type="entry name" value="AMP-bd_C_sf"/>
</dbReference>
<evidence type="ECO:0000256" key="4">
    <source>
        <dbReference type="ARBA" id="ARBA00022475"/>
    </source>
</evidence>
<dbReference type="Proteomes" id="UP001310692">
    <property type="component" value="Unassembled WGS sequence"/>
</dbReference>
<evidence type="ECO:0000259" key="12">
    <source>
        <dbReference type="Pfam" id="PF01514"/>
    </source>
</evidence>
<dbReference type="Gene3D" id="3.30.300.30">
    <property type="match status" value="1"/>
</dbReference>
<evidence type="ECO:0000313" key="14">
    <source>
        <dbReference type="EMBL" id="MEE2566197.1"/>
    </source>
</evidence>
<gene>
    <name evidence="14" type="primary">fliF</name>
    <name evidence="14" type="ORF">V0U35_05845</name>
</gene>
<evidence type="ECO:0000256" key="5">
    <source>
        <dbReference type="ARBA" id="ARBA00022692"/>
    </source>
</evidence>